<evidence type="ECO:0000256" key="6">
    <source>
        <dbReference type="ARBA" id="ARBA00022927"/>
    </source>
</evidence>
<keyword evidence="6" id="KW-0653">Protein transport</keyword>
<dbReference type="Pfam" id="PF17287">
    <property type="entry name" value="POTRA_3"/>
    <property type="match status" value="1"/>
</dbReference>
<dbReference type="Pfam" id="PF08479">
    <property type="entry name" value="POTRA_2"/>
    <property type="match status" value="1"/>
</dbReference>
<comment type="similarity">
    <text evidence="2">Belongs to the TPS (TC 1.B.20) family.</text>
</comment>
<feature type="signal peptide" evidence="9">
    <location>
        <begin position="1"/>
        <end position="43"/>
    </location>
</feature>
<dbReference type="PANTHER" id="PTHR34597">
    <property type="entry name" value="SLR1661 PROTEIN"/>
    <property type="match status" value="1"/>
</dbReference>
<keyword evidence="9" id="KW-0732">Signal</keyword>
<dbReference type="InterPro" id="IPR051544">
    <property type="entry name" value="TPS_OM_transporter"/>
</dbReference>
<dbReference type="InterPro" id="IPR035251">
    <property type="entry name" value="ShlB_POTRA"/>
</dbReference>
<keyword evidence="3" id="KW-0813">Transport</keyword>
<dbReference type="GO" id="GO:0008320">
    <property type="term" value="F:protein transmembrane transporter activity"/>
    <property type="evidence" value="ECO:0007669"/>
    <property type="project" value="TreeGrafter"/>
</dbReference>
<dbReference type="EMBL" id="CQBM01000001">
    <property type="protein sequence ID" value="CNH62751.1"/>
    <property type="molecule type" value="Genomic_DNA"/>
</dbReference>
<evidence type="ECO:0000259" key="10">
    <source>
        <dbReference type="PROSITE" id="PS51779"/>
    </source>
</evidence>
<dbReference type="PIRSF" id="PIRSF029745">
    <property type="entry name" value="FhaC"/>
    <property type="match status" value="1"/>
</dbReference>
<comment type="caution">
    <text evidence="11">The sequence shown here is derived from an EMBL/GenBank/DDBJ whole genome shotgun (WGS) entry which is preliminary data.</text>
</comment>
<evidence type="ECO:0000256" key="4">
    <source>
        <dbReference type="ARBA" id="ARBA00022452"/>
    </source>
</evidence>
<dbReference type="Proteomes" id="UP000040841">
    <property type="component" value="Unassembled WGS sequence"/>
</dbReference>
<evidence type="ECO:0000256" key="2">
    <source>
        <dbReference type="ARBA" id="ARBA00009055"/>
    </source>
</evidence>
<keyword evidence="4" id="KW-1134">Transmembrane beta strand</keyword>
<dbReference type="AlphaFoldDB" id="A0AA36PMZ3"/>
<sequence>MCQWIVMSGKKLLSLANSFYLRVIRIERMLCCLMALVCGYSHAAPSPAERNIIQLEQQQLLERARQQRDDLQITQPDLTVPQTPLLSQPQPCFVISHIEYLDSTLLSSAAQQHLNSPYIGKCLTLAKINKLLADVSNDYIERGYITSRAFLIEQDLADGKLNIRILEGKLEDIQLDHQGASMLTMAFPHLKGKVLNLRDIEQGMEQINRLRTRQVQIEILPGNKPGYSIVNLTSQPAFPLTFSVGSDNSGQKSTGISQLTASINADNPLGLADQWFVAGSHSSEFSNSHNARSLQAGVGVPFGYWNIDYSYAWSDYLNVIPDRNYSWRSTGDSRIHRGTLSRVVFRNAEMKTALSLGITHRVSQNDLDGVRLQSSSRSLSSGMVGINHSQKLLGGLATFNPSFSRGTPWFGAENDALKEADAPHAEFKKWALSASYYSPLTSSVSYLTSLYGQHSHDRLYGSEQLTMGGESSVRGFKEQYLSGNNGGYWRNEVNWQVLQLPLLGNLSLTAAIDGGWLEHDKQDEHAEGSLWGAAMGVANNGRYFSSQLSIGKPLSYPSWLKPDNMTFYYRIGIVI</sequence>
<dbReference type="InterPro" id="IPR005565">
    <property type="entry name" value="Hemolysn_activator_HlyB_C"/>
</dbReference>
<dbReference type="PANTHER" id="PTHR34597:SF3">
    <property type="entry name" value="OUTER MEMBRANE TRANSPORTER CDIB"/>
    <property type="match status" value="1"/>
</dbReference>
<dbReference type="Pfam" id="PF03865">
    <property type="entry name" value="ShlB"/>
    <property type="match status" value="1"/>
</dbReference>
<dbReference type="InterPro" id="IPR013686">
    <property type="entry name" value="Polypept-transport_assoc_ShlB"/>
</dbReference>
<proteinExistence type="inferred from homology"/>
<comment type="subcellular location">
    <subcellularLocation>
        <location evidence="1">Cell outer membrane</location>
    </subcellularLocation>
</comment>
<dbReference type="Gene3D" id="3.10.20.310">
    <property type="entry name" value="membrane protein fhac"/>
    <property type="match status" value="1"/>
</dbReference>
<organism evidence="11 12">
    <name type="scientific">Yersinia mollaretii</name>
    <dbReference type="NCBI Taxonomy" id="33060"/>
    <lineage>
        <taxon>Bacteria</taxon>
        <taxon>Pseudomonadati</taxon>
        <taxon>Pseudomonadota</taxon>
        <taxon>Gammaproteobacteria</taxon>
        <taxon>Enterobacterales</taxon>
        <taxon>Yersiniaceae</taxon>
        <taxon>Yersinia</taxon>
    </lineage>
</organism>
<dbReference type="GO" id="GO:0098046">
    <property type="term" value="C:type V protein secretion system complex"/>
    <property type="evidence" value="ECO:0007669"/>
    <property type="project" value="TreeGrafter"/>
</dbReference>
<evidence type="ECO:0000256" key="8">
    <source>
        <dbReference type="ARBA" id="ARBA00023237"/>
    </source>
</evidence>
<evidence type="ECO:0000256" key="3">
    <source>
        <dbReference type="ARBA" id="ARBA00022448"/>
    </source>
</evidence>
<reference evidence="11 12" key="1">
    <citation type="submission" date="2015-03" db="EMBL/GenBank/DDBJ databases">
        <authorList>
            <consortium name="Pathogen Informatics"/>
            <person name="Murphy D."/>
        </authorList>
    </citation>
    <scope>NUCLEOTIDE SEQUENCE [LARGE SCALE GENOMIC DNA]</scope>
    <source>
        <strain evidence="11 12">FE82747</strain>
    </source>
</reference>
<accession>A0AA36PMZ3</accession>
<keyword evidence="5" id="KW-0812">Transmembrane</keyword>
<dbReference type="GO" id="GO:0009279">
    <property type="term" value="C:cell outer membrane"/>
    <property type="evidence" value="ECO:0007669"/>
    <property type="project" value="UniProtKB-SubCell"/>
</dbReference>
<evidence type="ECO:0000256" key="7">
    <source>
        <dbReference type="ARBA" id="ARBA00023136"/>
    </source>
</evidence>
<keyword evidence="8" id="KW-0998">Cell outer membrane</keyword>
<evidence type="ECO:0000313" key="12">
    <source>
        <dbReference type="Proteomes" id="UP000040841"/>
    </source>
</evidence>
<dbReference type="InterPro" id="IPR034746">
    <property type="entry name" value="POTRA"/>
</dbReference>
<evidence type="ECO:0000256" key="5">
    <source>
        <dbReference type="ARBA" id="ARBA00022692"/>
    </source>
</evidence>
<dbReference type="GO" id="GO:0046819">
    <property type="term" value="P:protein secretion by the type V secretion system"/>
    <property type="evidence" value="ECO:0007669"/>
    <property type="project" value="TreeGrafter"/>
</dbReference>
<evidence type="ECO:0000313" key="11">
    <source>
        <dbReference type="EMBL" id="CNH62751.1"/>
    </source>
</evidence>
<name>A0AA36PMZ3_YERMO</name>
<feature type="domain" description="POTRA" evidence="10">
    <location>
        <begin position="93"/>
        <end position="168"/>
    </location>
</feature>
<protein>
    <submittedName>
        <fullName evidence="11">Hemolysin activator protein</fullName>
    </submittedName>
</protein>
<dbReference type="Gene3D" id="2.40.160.50">
    <property type="entry name" value="membrane protein fhac: a member of the omp85/tpsb transporter family"/>
    <property type="match status" value="1"/>
</dbReference>
<keyword evidence="7" id="KW-0472">Membrane</keyword>
<gene>
    <name evidence="11" type="primary">shlB_1</name>
    <name evidence="11" type="ORF">ERS008502_00987</name>
</gene>
<evidence type="ECO:0000256" key="9">
    <source>
        <dbReference type="SAM" id="SignalP"/>
    </source>
</evidence>
<evidence type="ECO:0000256" key="1">
    <source>
        <dbReference type="ARBA" id="ARBA00004442"/>
    </source>
</evidence>
<dbReference type="InterPro" id="IPR027282">
    <property type="entry name" value="TPS"/>
</dbReference>
<feature type="chain" id="PRO_5041226050" evidence="9">
    <location>
        <begin position="44"/>
        <end position="575"/>
    </location>
</feature>
<dbReference type="PROSITE" id="PS51779">
    <property type="entry name" value="POTRA"/>
    <property type="match status" value="1"/>
</dbReference>